<dbReference type="InterPro" id="IPR020042">
    <property type="entry name" value="DUF4311"/>
</dbReference>
<feature type="transmembrane region" description="Helical" evidence="1">
    <location>
        <begin position="107"/>
        <end position="133"/>
    </location>
</feature>
<name>A0ABS4G848_9CLOT</name>
<feature type="transmembrane region" description="Helical" evidence="1">
    <location>
        <begin position="139"/>
        <end position="161"/>
    </location>
</feature>
<reference evidence="2 3" key="1">
    <citation type="submission" date="2021-03" db="EMBL/GenBank/DDBJ databases">
        <title>Genomic Encyclopedia of Type Strains, Phase IV (KMG-IV): sequencing the most valuable type-strain genomes for metagenomic binning, comparative biology and taxonomic classification.</title>
        <authorList>
            <person name="Goeker M."/>
        </authorList>
    </citation>
    <scope>NUCLEOTIDE SEQUENCE [LARGE SCALE GENOMIC DNA]</scope>
    <source>
        <strain evidence="2 3">DSM 6139</strain>
    </source>
</reference>
<comment type="caution">
    <text evidence="2">The sequence shown here is derived from an EMBL/GenBank/DDBJ whole genome shotgun (WGS) entry which is preliminary data.</text>
</comment>
<dbReference type="RefSeq" id="WP_209460871.1">
    <property type="nucleotide sequence ID" value="NZ_JAGGKC010000037.1"/>
</dbReference>
<gene>
    <name evidence="2" type="ORF">J2Z34_003226</name>
</gene>
<keyword evidence="1" id="KW-1133">Transmembrane helix</keyword>
<feature type="transmembrane region" description="Helical" evidence="1">
    <location>
        <begin position="173"/>
        <end position="197"/>
    </location>
</feature>
<keyword evidence="1" id="KW-0812">Transmembrane</keyword>
<keyword evidence="1" id="KW-0472">Membrane</keyword>
<dbReference type="EMBL" id="JAGGKC010000037">
    <property type="protein sequence ID" value="MBP1920711.1"/>
    <property type="molecule type" value="Genomic_DNA"/>
</dbReference>
<accession>A0ABS4G848</accession>
<protein>
    <submittedName>
        <fullName evidence="2">Uncharacterized protein (TIGR03580 family)</fullName>
    </submittedName>
</protein>
<evidence type="ECO:0000313" key="3">
    <source>
        <dbReference type="Proteomes" id="UP001519271"/>
    </source>
</evidence>
<feature type="transmembrane region" description="Helical" evidence="1">
    <location>
        <begin position="209"/>
        <end position="227"/>
    </location>
</feature>
<sequence length="240" mass="25116">MLEIILKSIVIGALGGAAIAAGAARMFHAPKLQGMGAFRTLGEMNACNGDPISHFSFGLGFLITSAAAALGTGALTQDVLHRVIPNWAASIVTRGGKKENLQNPANMLIAGAFIGMIVFVLLNTVSSLVPVSIATVARAILTPAANNMINLVMPLLFLWAALDSGKTTGLWSISLAGVMMLVSGNSLPGIIFGILIGNTAEEKGYKAKSTRTLIAVVIIMILMIAYFRGFHTKFLAMFGI</sequence>
<feature type="transmembrane region" description="Helical" evidence="1">
    <location>
        <begin position="6"/>
        <end position="27"/>
    </location>
</feature>
<proteinExistence type="predicted"/>
<organism evidence="2 3">
    <name type="scientific">Youngiibacter multivorans</name>
    <dbReference type="NCBI Taxonomy" id="937251"/>
    <lineage>
        <taxon>Bacteria</taxon>
        <taxon>Bacillati</taxon>
        <taxon>Bacillota</taxon>
        <taxon>Clostridia</taxon>
        <taxon>Eubacteriales</taxon>
        <taxon>Clostridiaceae</taxon>
        <taxon>Youngiibacter</taxon>
    </lineage>
</organism>
<keyword evidence="3" id="KW-1185">Reference proteome</keyword>
<dbReference type="Proteomes" id="UP001519271">
    <property type="component" value="Unassembled WGS sequence"/>
</dbReference>
<evidence type="ECO:0000256" key="1">
    <source>
        <dbReference type="SAM" id="Phobius"/>
    </source>
</evidence>
<evidence type="ECO:0000313" key="2">
    <source>
        <dbReference type="EMBL" id="MBP1920711.1"/>
    </source>
</evidence>
<dbReference type="Pfam" id="PF14188">
    <property type="entry name" value="DUF4311"/>
    <property type="match status" value="1"/>
</dbReference>